<evidence type="ECO:0000313" key="2">
    <source>
        <dbReference type="EMBL" id="MBA2895718.1"/>
    </source>
</evidence>
<sequence>MIVSIAATVAVAAAAVALVGASLAGRAEEEPPPARPQLTLRWAEGSCASRTGSRFDLVPCDAGVATVIAIADPCPAQTDLVVDIGQGRTACLRNHRAPHPGDPGMGGGVVRAGDCVTSDGRERPCAAEGWYGRAVAVVPERCPSGTRDALELSGTVVCLGEGGAVPAVGDCVGRPRDDRVSRVPCASKQAWAHVTAFAERPSACPDGSNRYLTSTHRPLTCLRVNF</sequence>
<accession>A0A7W0HU11</accession>
<keyword evidence="1" id="KW-0732">Signal</keyword>
<feature type="signal peptide" evidence="1">
    <location>
        <begin position="1"/>
        <end position="27"/>
    </location>
</feature>
<comment type="caution">
    <text evidence="2">The sequence shown here is derived from an EMBL/GenBank/DDBJ whole genome shotgun (WGS) entry which is preliminary data.</text>
</comment>
<reference evidence="2 3" key="1">
    <citation type="submission" date="2020-07" db="EMBL/GenBank/DDBJ databases">
        <title>Genomic Encyclopedia of Type Strains, Phase IV (KMG-IV): sequencing the most valuable type-strain genomes for metagenomic binning, comparative biology and taxonomic classification.</title>
        <authorList>
            <person name="Goeker M."/>
        </authorList>
    </citation>
    <scope>NUCLEOTIDE SEQUENCE [LARGE SCALE GENOMIC DNA]</scope>
    <source>
        <strain evidence="2 3">DSM 45533</strain>
    </source>
</reference>
<dbReference type="AlphaFoldDB" id="A0A7W0HU11"/>
<organism evidence="2 3">
    <name type="scientific">Nonomuraea soli</name>
    <dbReference type="NCBI Taxonomy" id="1032476"/>
    <lineage>
        <taxon>Bacteria</taxon>
        <taxon>Bacillati</taxon>
        <taxon>Actinomycetota</taxon>
        <taxon>Actinomycetes</taxon>
        <taxon>Streptosporangiales</taxon>
        <taxon>Streptosporangiaceae</taxon>
        <taxon>Nonomuraea</taxon>
    </lineage>
</organism>
<keyword evidence="3" id="KW-1185">Reference proteome</keyword>
<name>A0A7W0HU11_9ACTN</name>
<evidence type="ECO:0000313" key="3">
    <source>
        <dbReference type="Proteomes" id="UP000530928"/>
    </source>
</evidence>
<evidence type="ECO:0000256" key="1">
    <source>
        <dbReference type="SAM" id="SignalP"/>
    </source>
</evidence>
<dbReference type="EMBL" id="JACDUR010000007">
    <property type="protein sequence ID" value="MBA2895718.1"/>
    <property type="molecule type" value="Genomic_DNA"/>
</dbReference>
<feature type="chain" id="PRO_5039149792" description="Secreted protein" evidence="1">
    <location>
        <begin position="28"/>
        <end position="226"/>
    </location>
</feature>
<proteinExistence type="predicted"/>
<protein>
    <recommendedName>
        <fullName evidence="4">Secreted protein</fullName>
    </recommendedName>
</protein>
<dbReference type="Proteomes" id="UP000530928">
    <property type="component" value="Unassembled WGS sequence"/>
</dbReference>
<dbReference type="RefSeq" id="WP_181614424.1">
    <property type="nucleotide sequence ID" value="NZ_BAABAM010000011.1"/>
</dbReference>
<evidence type="ECO:0008006" key="4">
    <source>
        <dbReference type="Google" id="ProtNLM"/>
    </source>
</evidence>
<gene>
    <name evidence="2" type="ORF">HNR30_007104</name>
</gene>